<sequence length="153" mass="16499">MSDPMMADITAAVSDKEGGRDRLAALWEHIGDDGDPLHRVTLAHYLADLQDSPEDALDWDKRALTAAGELTDARAQAYHPSLTVRGFLPSLHLNLADCYRRVGDFDSARAHLASAHAVVDVLGDDAYGAVVRDGLVNVEQALAANSIERLPTN</sequence>
<gene>
    <name evidence="1" type="ORF">FOY51_13040</name>
</gene>
<evidence type="ECO:0000313" key="1">
    <source>
        <dbReference type="EMBL" id="KAA0022610.1"/>
    </source>
</evidence>
<dbReference type="OrthoDB" id="8450665at2"/>
<protein>
    <recommendedName>
        <fullName evidence="3">Tetratricopeptide repeat protein</fullName>
    </recommendedName>
</protein>
<dbReference type="AlphaFoldDB" id="A0A5A7S900"/>
<dbReference type="RefSeq" id="WP_149430665.1">
    <property type="nucleotide sequence ID" value="NZ_VLNY01000005.1"/>
</dbReference>
<dbReference type="InterPro" id="IPR011990">
    <property type="entry name" value="TPR-like_helical_dom_sf"/>
</dbReference>
<dbReference type="EMBL" id="VLNY01000005">
    <property type="protein sequence ID" value="KAA0022610.1"/>
    <property type="molecule type" value="Genomic_DNA"/>
</dbReference>
<reference evidence="1 2" key="1">
    <citation type="submission" date="2019-07" db="EMBL/GenBank/DDBJ databases">
        <title>Rhodococcus cavernicolus sp. nov., isolated from a cave.</title>
        <authorList>
            <person name="Lee S.D."/>
        </authorList>
    </citation>
    <scope>NUCLEOTIDE SEQUENCE [LARGE SCALE GENOMIC DNA]</scope>
    <source>
        <strain evidence="1 2">C1-24</strain>
    </source>
</reference>
<organism evidence="1 2">
    <name type="scientific">Antrihabitans cavernicola</name>
    <dbReference type="NCBI Taxonomy" id="2495913"/>
    <lineage>
        <taxon>Bacteria</taxon>
        <taxon>Bacillati</taxon>
        <taxon>Actinomycetota</taxon>
        <taxon>Actinomycetes</taxon>
        <taxon>Mycobacteriales</taxon>
        <taxon>Nocardiaceae</taxon>
        <taxon>Antrihabitans</taxon>
    </lineage>
</organism>
<evidence type="ECO:0008006" key="3">
    <source>
        <dbReference type="Google" id="ProtNLM"/>
    </source>
</evidence>
<evidence type="ECO:0000313" key="2">
    <source>
        <dbReference type="Proteomes" id="UP000322244"/>
    </source>
</evidence>
<proteinExistence type="predicted"/>
<keyword evidence="2" id="KW-1185">Reference proteome</keyword>
<dbReference type="SUPFAM" id="SSF48452">
    <property type="entry name" value="TPR-like"/>
    <property type="match status" value="1"/>
</dbReference>
<name>A0A5A7S900_9NOCA</name>
<comment type="caution">
    <text evidence="1">The sequence shown here is derived from an EMBL/GenBank/DDBJ whole genome shotgun (WGS) entry which is preliminary data.</text>
</comment>
<accession>A0A5A7S900</accession>
<dbReference type="Proteomes" id="UP000322244">
    <property type="component" value="Unassembled WGS sequence"/>
</dbReference>